<organism evidence="1 2">
    <name type="scientific">Bimuria novae-zelandiae CBS 107.79</name>
    <dbReference type="NCBI Taxonomy" id="1447943"/>
    <lineage>
        <taxon>Eukaryota</taxon>
        <taxon>Fungi</taxon>
        <taxon>Dikarya</taxon>
        <taxon>Ascomycota</taxon>
        <taxon>Pezizomycotina</taxon>
        <taxon>Dothideomycetes</taxon>
        <taxon>Pleosporomycetidae</taxon>
        <taxon>Pleosporales</taxon>
        <taxon>Massarineae</taxon>
        <taxon>Didymosphaeriaceae</taxon>
        <taxon>Bimuria</taxon>
    </lineage>
</organism>
<reference evidence="1" key="1">
    <citation type="journal article" date="2020" name="Stud. Mycol.">
        <title>101 Dothideomycetes genomes: a test case for predicting lifestyles and emergence of pathogens.</title>
        <authorList>
            <person name="Haridas S."/>
            <person name="Albert R."/>
            <person name="Binder M."/>
            <person name="Bloem J."/>
            <person name="Labutti K."/>
            <person name="Salamov A."/>
            <person name="Andreopoulos B."/>
            <person name="Baker S."/>
            <person name="Barry K."/>
            <person name="Bills G."/>
            <person name="Bluhm B."/>
            <person name="Cannon C."/>
            <person name="Castanera R."/>
            <person name="Culley D."/>
            <person name="Daum C."/>
            <person name="Ezra D."/>
            <person name="Gonzalez J."/>
            <person name="Henrissat B."/>
            <person name="Kuo A."/>
            <person name="Liang C."/>
            <person name="Lipzen A."/>
            <person name="Lutzoni F."/>
            <person name="Magnuson J."/>
            <person name="Mondo S."/>
            <person name="Nolan M."/>
            <person name="Ohm R."/>
            <person name="Pangilinan J."/>
            <person name="Park H.-J."/>
            <person name="Ramirez L."/>
            <person name="Alfaro M."/>
            <person name="Sun H."/>
            <person name="Tritt A."/>
            <person name="Yoshinaga Y."/>
            <person name="Zwiers L.-H."/>
            <person name="Turgeon B."/>
            <person name="Goodwin S."/>
            <person name="Spatafora J."/>
            <person name="Crous P."/>
            <person name="Grigoriev I."/>
        </authorList>
    </citation>
    <scope>NUCLEOTIDE SEQUENCE</scope>
    <source>
        <strain evidence="1">CBS 107.79</strain>
    </source>
</reference>
<sequence>MYLLKASKLIDTASEATLTTRLQFRWDDPEFLSMKLANGDFEPSFSTAWLHKGVSLGEISVFSDKKSSEPYSDPYASGFDYSLPYISGFDNFGFHPNNYENATITDCVDSTYPSQPRHWTFVSQAEPFLVYNVATRRILTNFTGNLIAKTIDDSDSAWSPYSGALDFESMNQVSQSLSKTVACAMATQKMRKRHCKLARHEQIVRTHSKKHSSGR</sequence>
<dbReference type="OrthoDB" id="10656699at2759"/>
<gene>
    <name evidence="1" type="ORF">BU23DRAFT_209712</name>
</gene>
<dbReference type="EMBL" id="ML976700">
    <property type="protein sequence ID" value="KAF1970542.1"/>
    <property type="molecule type" value="Genomic_DNA"/>
</dbReference>
<accession>A0A6A5V3C6</accession>
<proteinExistence type="predicted"/>
<evidence type="ECO:0000313" key="2">
    <source>
        <dbReference type="Proteomes" id="UP000800036"/>
    </source>
</evidence>
<protein>
    <submittedName>
        <fullName evidence="1">Uncharacterized protein</fullName>
    </submittedName>
</protein>
<dbReference type="AlphaFoldDB" id="A0A6A5V3C6"/>
<dbReference type="Proteomes" id="UP000800036">
    <property type="component" value="Unassembled WGS sequence"/>
</dbReference>
<keyword evidence="2" id="KW-1185">Reference proteome</keyword>
<evidence type="ECO:0000313" key="1">
    <source>
        <dbReference type="EMBL" id="KAF1970542.1"/>
    </source>
</evidence>
<name>A0A6A5V3C6_9PLEO</name>